<dbReference type="AlphaFoldDB" id="A0A9Q4PYI5"/>
<name>A0A9Q4PYI5_9EURY</name>
<dbReference type="RefSeq" id="WP_274925386.1">
    <property type="nucleotide sequence ID" value="NZ_JAKELO010000002.1"/>
</dbReference>
<dbReference type="GO" id="GO:0005524">
    <property type="term" value="F:ATP binding"/>
    <property type="evidence" value="ECO:0007669"/>
    <property type="project" value="UniProtKB-KW"/>
</dbReference>
<dbReference type="EMBL" id="JAKELO010000002">
    <property type="protein sequence ID" value="MDE4908773.1"/>
    <property type="molecule type" value="Genomic_DNA"/>
</dbReference>
<organism evidence="1 2">
    <name type="scientific">Methanogenium marinum</name>
    <dbReference type="NCBI Taxonomy" id="348610"/>
    <lineage>
        <taxon>Archaea</taxon>
        <taxon>Methanobacteriati</taxon>
        <taxon>Methanobacteriota</taxon>
        <taxon>Stenosarchaea group</taxon>
        <taxon>Methanomicrobia</taxon>
        <taxon>Methanomicrobiales</taxon>
        <taxon>Methanomicrobiaceae</taxon>
        <taxon>Methanogenium</taxon>
    </lineage>
</organism>
<gene>
    <name evidence="1" type="ORF">L0665_09155</name>
</gene>
<reference evidence="1" key="1">
    <citation type="submission" date="2022-01" db="EMBL/GenBank/DDBJ databases">
        <title>Draft genome of Methanogenium marinum DSM 15558.</title>
        <authorList>
            <person name="Chen S.-C."/>
            <person name="You Y.-T."/>
        </authorList>
    </citation>
    <scope>NUCLEOTIDE SEQUENCE</scope>
    <source>
        <strain evidence="1">DSM 15558</strain>
    </source>
</reference>
<proteinExistence type="predicted"/>
<evidence type="ECO:0000313" key="1">
    <source>
        <dbReference type="EMBL" id="MDE4908773.1"/>
    </source>
</evidence>
<keyword evidence="2" id="KW-1185">Reference proteome</keyword>
<accession>A0A9Q4PYI5</accession>
<dbReference type="Proteomes" id="UP001143747">
    <property type="component" value="Unassembled WGS sequence"/>
</dbReference>
<protein>
    <submittedName>
        <fullName evidence="1">ATP-binding protein</fullName>
    </submittedName>
</protein>
<evidence type="ECO:0000313" key="2">
    <source>
        <dbReference type="Proteomes" id="UP001143747"/>
    </source>
</evidence>
<keyword evidence="1" id="KW-0067">ATP-binding</keyword>
<sequence>MSKSNGKCFDVNLKLASTGGVSQLVEAAGRQMNSCGVCDTANDCVKRILGEVMFDIIMNGYPDHRGYLALGCTFNKGDVTIRIADHGIPRNIFEDADNPVAGRIRAEMDELSYTSVAGENILQMVKTGALYL</sequence>
<keyword evidence="1" id="KW-0547">Nucleotide-binding</keyword>
<comment type="caution">
    <text evidence="1">The sequence shown here is derived from an EMBL/GenBank/DDBJ whole genome shotgun (WGS) entry which is preliminary data.</text>
</comment>